<keyword evidence="2" id="KW-0677">Repeat</keyword>
<dbReference type="Proteomes" id="UP001219933">
    <property type="component" value="Chromosome 4"/>
</dbReference>
<evidence type="ECO:0000313" key="7">
    <source>
        <dbReference type="Proteomes" id="UP001219933"/>
    </source>
</evidence>
<evidence type="ECO:0000256" key="4">
    <source>
        <dbReference type="SAM" id="MobiDB-lite"/>
    </source>
</evidence>
<dbReference type="Pfam" id="PF12894">
    <property type="entry name" value="ANAPC4_WD40"/>
    <property type="match status" value="1"/>
</dbReference>
<reference evidence="6" key="1">
    <citation type="submission" date="2023-03" db="EMBL/GenBank/DDBJ databases">
        <title>Mating type loci evolution in Malassezia.</title>
        <authorList>
            <person name="Coelho M.A."/>
        </authorList>
    </citation>
    <scope>NUCLEOTIDE SEQUENCE</scope>
    <source>
        <strain evidence="6">CBS 11721</strain>
    </source>
</reference>
<gene>
    <name evidence="6" type="ORF">MCUN1_003219</name>
</gene>
<protein>
    <recommendedName>
        <fullName evidence="5">Anaphase-promoting complex subunit 4-like WD40 domain-containing protein</fullName>
    </recommendedName>
</protein>
<dbReference type="GO" id="GO:0005634">
    <property type="term" value="C:nucleus"/>
    <property type="evidence" value="ECO:0007669"/>
    <property type="project" value="TreeGrafter"/>
</dbReference>
<feature type="region of interest" description="Disordered" evidence="4">
    <location>
        <begin position="1"/>
        <end position="22"/>
    </location>
</feature>
<sequence>MPRTFGSRSKANRPKSGMRSSSNTLISRVSVNAELRANFNQRTDTTVTFFHSGKSLFWYANSYAALKEPVVRVLFASAPLCHDVNQVTSSQDAIDLLIGFETGDILWIDAVGLRYNRINKGGAVTRSAVRQVRWLPGSETQFITAHQDGSILLWDRDAEDGQFSLPAADAPHMPVHRSEDKTRNPQSVWRVSSQPITEVAFAPDGQQLAIVCEDGLLRLVDMATESLTCSFKSYFGSLTCVCWSVDGRILATGGQDDLVTLWSPHERRIIARAQGHSSFVSGIVADPWRSSGDTYRFVSIGQDANVCIWDFSPALLTRPARNARTRMSNTEHVFSPSNGVYDAPGRALVPVLQPIAIGLTGSNRLCDVRVSETGFLFLHRDSQLDLYSRPSAQAEPAPQMSRSFSIRASTLFS</sequence>
<evidence type="ECO:0000256" key="2">
    <source>
        <dbReference type="ARBA" id="ARBA00022737"/>
    </source>
</evidence>
<dbReference type="GO" id="GO:0032153">
    <property type="term" value="C:cell division site"/>
    <property type="evidence" value="ECO:0007669"/>
    <property type="project" value="TreeGrafter"/>
</dbReference>
<name>A0AAF0ET83_9BASI</name>
<dbReference type="InterPro" id="IPR051362">
    <property type="entry name" value="WD_repeat_creC_regulators"/>
</dbReference>
<dbReference type="InterPro" id="IPR024977">
    <property type="entry name" value="Apc4-like_WD40_dom"/>
</dbReference>
<feature type="domain" description="Anaphase-promoting complex subunit 4-like WD40" evidence="5">
    <location>
        <begin position="184"/>
        <end position="240"/>
    </location>
</feature>
<dbReference type="PANTHER" id="PTHR14107:SF16">
    <property type="entry name" value="AT02583P"/>
    <property type="match status" value="1"/>
</dbReference>
<dbReference type="SUPFAM" id="SSF50978">
    <property type="entry name" value="WD40 repeat-like"/>
    <property type="match status" value="1"/>
</dbReference>
<dbReference type="GO" id="GO:0051286">
    <property type="term" value="C:cell tip"/>
    <property type="evidence" value="ECO:0007669"/>
    <property type="project" value="TreeGrafter"/>
</dbReference>
<dbReference type="InterPro" id="IPR015943">
    <property type="entry name" value="WD40/YVTN_repeat-like_dom_sf"/>
</dbReference>
<evidence type="ECO:0000256" key="1">
    <source>
        <dbReference type="ARBA" id="ARBA00022574"/>
    </source>
</evidence>
<dbReference type="AlphaFoldDB" id="A0AAF0ET83"/>
<keyword evidence="7" id="KW-1185">Reference proteome</keyword>
<evidence type="ECO:0000313" key="6">
    <source>
        <dbReference type="EMBL" id="WFD36340.1"/>
    </source>
</evidence>
<accession>A0AAF0ET83</accession>
<dbReference type="InterPro" id="IPR036322">
    <property type="entry name" value="WD40_repeat_dom_sf"/>
</dbReference>
<dbReference type="InterPro" id="IPR001680">
    <property type="entry name" value="WD40_rpt"/>
</dbReference>
<dbReference type="SMART" id="SM00320">
    <property type="entry name" value="WD40"/>
    <property type="match status" value="4"/>
</dbReference>
<keyword evidence="1 3" id="KW-0853">WD repeat</keyword>
<organism evidence="6 7">
    <name type="scientific">Malassezia cuniculi</name>
    <dbReference type="NCBI Taxonomy" id="948313"/>
    <lineage>
        <taxon>Eukaryota</taxon>
        <taxon>Fungi</taxon>
        <taxon>Dikarya</taxon>
        <taxon>Basidiomycota</taxon>
        <taxon>Ustilaginomycotina</taxon>
        <taxon>Malasseziomycetes</taxon>
        <taxon>Malasseziales</taxon>
        <taxon>Malasseziaceae</taxon>
        <taxon>Malassezia</taxon>
    </lineage>
</organism>
<dbReference type="PANTHER" id="PTHR14107">
    <property type="entry name" value="WD REPEAT PROTEIN"/>
    <property type="match status" value="1"/>
</dbReference>
<dbReference type="Gene3D" id="2.130.10.10">
    <property type="entry name" value="YVTN repeat-like/Quinoprotein amine dehydrogenase"/>
    <property type="match status" value="1"/>
</dbReference>
<evidence type="ECO:0000259" key="5">
    <source>
        <dbReference type="Pfam" id="PF12894"/>
    </source>
</evidence>
<feature type="repeat" description="WD" evidence="3">
    <location>
        <begin position="231"/>
        <end position="272"/>
    </location>
</feature>
<proteinExistence type="predicted"/>
<dbReference type="GO" id="GO:0045013">
    <property type="term" value="P:carbon catabolite repression of transcription"/>
    <property type="evidence" value="ECO:0007669"/>
    <property type="project" value="TreeGrafter"/>
</dbReference>
<dbReference type="EMBL" id="CP119880">
    <property type="protein sequence ID" value="WFD36340.1"/>
    <property type="molecule type" value="Genomic_DNA"/>
</dbReference>
<evidence type="ECO:0000256" key="3">
    <source>
        <dbReference type="PROSITE-ProRule" id="PRU00221"/>
    </source>
</evidence>
<dbReference type="PROSITE" id="PS50294">
    <property type="entry name" value="WD_REPEATS_REGION"/>
    <property type="match status" value="1"/>
</dbReference>
<dbReference type="PROSITE" id="PS50082">
    <property type="entry name" value="WD_REPEATS_2"/>
    <property type="match status" value="1"/>
</dbReference>